<dbReference type="AlphaFoldDB" id="R4K828"/>
<dbReference type="OrthoDB" id="9794935at2"/>
<protein>
    <submittedName>
        <fullName evidence="1">Putative flavin-nucleotide-binding protein</fullName>
    </submittedName>
</protein>
<dbReference type="HOGENOM" id="CLU_067890_2_2_9"/>
<reference evidence="1 2" key="1">
    <citation type="submission" date="2012-01" db="EMBL/GenBank/DDBJ databases">
        <title>Complete sequence of chromosome of Clostridium pasteurianum BC1.</title>
        <authorList>
            <consortium name="US DOE Joint Genome Institute"/>
            <person name="Lucas S."/>
            <person name="Han J."/>
            <person name="Lapidus A."/>
            <person name="Cheng J.-F."/>
            <person name="Goodwin L."/>
            <person name="Pitluck S."/>
            <person name="Peters L."/>
            <person name="Mikhailova N."/>
            <person name="Teshima H."/>
            <person name="Detter J.C."/>
            <person name="Han C."/>
            <person name="Tapia R."/>
            <person name="Land M."/>
            <person name="Hauser L."/>
            <person name="Kyrpides N."/>
            <person name="Ivanova N."/>
            <person name="Pagani I."/>
            <person name="Dunn J."/>
            <person name="Taghavi S."/>
            <person name="Francis A."/>
            <person name="van der Lelie D."/>
            <person name="Woyke T."/>
        </authorList>
    </citation>
    <scope>NUCLEOTIDE SEQUENCE [LARGE SCALE GENOMIC DNA]</scope>
    <source>
        <strain evidence="1 2">BC1</strain>
    </source>
</reference>
<dbReference type="KEGG" id="cpas:Clopa_4646"/>
<dbReference type="InterPro" id="IPR024747">
    <property type="entry name" value="Pyridox_Oxase-rel"/>
</dbReference>
<evidence type="ECO:0000313" key="1">
    <source>
        <dbReference type="EMBL" id="AGK99337.1"/>
    </source>
</evidence>
<dbReference type="EMBL" id="CP003261">
    <property type="protein sequence ID" value="AGK99337.1"/>
    <property type="molecule type" value="Genomic_DNA"/>
</dbReference>
<dbReference type="Gene3D" id="2.30.110.10">
    <property type="entry name" value="Electron Transport, Fmn-binding Protein, Chain A"/>
    <property type="match status" value="1"/>
</dbReference>
<organism evidence="1 2">
    <name type="scientific">Clostridium pasteurianum BC1</name>
    <dbReference type="NCBI Taxonomy" id="86416"/>
    <lineage>
        <taxon>Bacteria</taxon>
        <taxon>Bacillati</taxon>
        <taxon>Bacillota</taxon>
        <taxon>Clostridia</taxon>
        <taxon>Eubacteriales</taxon>
        <taxon>Clostridiaceae</taxon>
        <taxon>Clostridium</taxon>
    </lineage>
</organism>
<dbReference type="Pfam" id="PF12900">
    <property type="entry name" value="Pyridox_ox_2"/>
    <property type="match status" value="1"/>
</dbReference>
<keyword evidence="2" id="KW-1185">Reference proteome</keyword>
<evidence type="ECO:0000313" key="2">
    <source>
        <dbReference type="Proteomes" id="UP000013523"/>
    </source>
</evidence>
<dbReference type="InterPro" id="IPR012349">
    <property type="entry name" value="Split_barrel_FMN-bd"/>
</dbReference>
<proteinExistence type="predicted"/>
<accession>R4K828</accession>
<dbReference type="PANTHER" id="PTHR34071">
    <property type="entry name" value="5-NITROIMIDAZOLE ANTIBIOTICS RESISTANCE PROTEIN, NIMA-FAMILY-RELATED PROTEIN-RELATED"/>
    <property type="match status" value="1"/>
</dbReference>
<dbReference type="SUPFAM" id="SSF50475">
    <property type="entry name" value="FMN-binding split barrel"/>
    <property type="match status" value="1"/>
</dbReference>
<dbReference type="Proteomes" id="UP000013523">
    <property type="component" value="Chromosome"/>
</dbReference>
<dbReference type="PANTHER" id="PTHR34071:SF2">
    <property type="entry name" value="FLAVIN-NUCLEOTIDE-BINDING PROTEIN"/>
    <property type="match status" value="1"/>
</dbReference>
<dbReference type="PATRIC" id="fig|86416.3.peg.4636"/>
<dbReference type="RefSeq" id="WP_015617606.1">
    <property type="nucleotide sequence ID" value="NC_021182.1"/>
</dbReference>
<dbReference type="eggNOG" id="COG3467">
    <property type="taxonomic scope" value="Bacteria"/>
</dbReference>
<sequence length="156" mass="18018">MFKEIRKITRKMEYSQALDFLKSCDYGVLSTIGEDGYPYGLPLSYVFYDNCIYFHCGKLGHKLDNIEFSNKVSFCVIDDVETLPDKFSTKYKSVIVFGTAEEITSYDEKETILTELIKKFSENYLKEGLEYIHRAASATKIIRINIDHFSGKARVD</sequence>
<gene>
    <name evidence="1" type="ORF">Clopa_4646</name>
</gene>
<name>R4K828_CLOPA</name>